<dbReference type="Pfam" id="PF13505">
    <property type="entry name" value="OMP_b-brl"/>
    <property type="match status" value="1"/>
</dbReference>
<dbReference type="InterPro" id="IPR011250">
    <property type="entry name" value="OMP/PagP_B-barrel"/>
</dbReference>
<evidence type="ECO:0000256" key="2">
    <source>
        <dbReference type="ARBA" id="ARBA00022452"/>
    </source>
</evidence>
<dbReference type="AlphaFoldDB" id="A0A6G4PKA3"/>
<sequence length="248" mass="27945">MNKIIIASLFSGVGFISLPSFATQDLSGFYLSGKVGGSAVHLANQSYSYKDLDYPQDNIKWSGGSNNDTVFGGGIAAGYNFYPQFSLPVRTELEFYARGKASSKYNLWRESAGAFSGREDIKNEITLNSLMLNAYYDFRNDSSFTPYVSAGLGYARIHHKTTDVYDLKYYSSEETISDSRSDTDNNFAWSLGVGVKYNIYDNLSVDLAYRYFDAGKSQITYRNEWNEEFKSRVSVRSNDIMLGVTYDF</sequence>
<comment type="caution">
    <text evidence="7">The sequence shown here is derived from an EMBL/GenBank/DDBJ whole genome shotgun (WGS) entry which is preliminary data.</text>
</comment>
<protein>
    <submittedName>
        <fullName evidence="7">Porin family protein</fullName>
    </submittedName>
</protein>
<dbReference type="GO" id="GO:0009279">
    <property type="term" value="C:cell outer membrane"/>
    <property type="evidence" value="ECO:0007669"/>
    <property type="project" value="UniProtKB-SubCell"/>
</dbReference>
<evidence type="ECO:0000256" key="5">
    <source>
        <dbReference type="ARBA" id="ARBA00023136"/>
    </source>
</evidence>
<organism evidence="7">
    <name type="scientific">Escherichia coli</name>
    <dbReference type="NCBI Taxonomy" id="562"/>
    <lineage>
        <taxon>Bacteria</taxon>
        <taxon>Pseudomonadati</taxon>
        <taxon>Pseudomonadota</taxon>
        <taxon>Gammaproteobacteria</taxon>
        <taxon>Enterobacterales</taxon>
        <taxon>Enterobacteriaceae</taxon>
        <taxon>Escherichia</taxon>
    </lineage>
</organism>
<dbReference type="Gene3D" id="2.40.160.20">
    <property type="match status" value="1"/>
</dbReference>
<keyword evidence="3" id="KW-0812">Transmembrane</keyword>
<dbReference type="InterPro" id="IPR051723">
    <property type="entry name" value="Bact_OM_Invasion-Related"/>
</dbReference>
<dbReference type="PANTHER" id="PTHR35892:SF2">
    <property type="entry name" value="OUTER MEMBRANE PROTEIN PAGN"/>
    <property type="match status" value="1"/>
</dbReference>
<dbReference type="EMBL" id="JAAKCF010000047">
    <property type="protein sequence ID" value="NGI81861.1"/>
    <property type="molecule type" value="Genomic_DNA"/>
</dbReference>
<evidence type="ECO:0000256" key="1">
    <source>
        <dbReference type="ARBA" id="ARBA00004571"/>
    </source>
</evidence>
<dbReference type="RefSeq" id="WP_021578750.1">
    <property type="nucleotide sequence ID" value="NZ_BFYH01000068.1"/>
</dbReference>
<keyword evidence="2" id="KW-1134">Transmembrane beta strand</keyword>
<dbReference type="SUPFAM" id="SSF56925">
    <property type="entry name" value="OMPA-like"/>
    <property type="match status" value="1"/>
</dbReference>
<keyword evidence="5" id="KW-0472">Membrane</keyword>
<dbReference type="PANTHER" id="PTHR35892">
    <property type="entry name" value="OUTER MEMBRANE PROTEIN PAGN-RELATED"/>
    <property type="match status" value="1"/>
</dbReference>
<dbReference type="InterPro" id="IPR027385">
    <property type="entry name" value="Beta-barrel_OMP"/>
</dbReference>
<comment type="subcellular location">
    <subcellularLocation>
        <location evidence="1">Cell outer membrane</location>
        <topology evidence="1">Multi-pass membrane protein</topology>
    </subcellularLocation>
</comment>
<evidence type="ECO:0000256" key="4">
    <source>
        <dbReference type="ARBA" id="ARBA00022729"/>
    </source>
</evidence>
<evidence type="ECO:0000256" key="3">
    <source>
        <dbReference type="ARBA" id="ARBA00022692"/>
    </source>
</evidence>
<reference evidence="7" key="1">
    <citation type="submission" date="2020-02" db="EMBL/GenBank/DDBJ databases">
        <title>Complete sequences of Escherichia coli O157 and non-O157 isolates from feces of Canadian feedlot cattle.</title>
        <authorList>
            <person name="Castro V.S."/>
            <person name="Figueiredo E.S."/>
            <person name="Mcallister T."/>
            <person name="King R."/>
            <person name="Reuter T."/>
            <person name="Polo R.O."/>
            <person name="Conte-Junior C.A."/>
            <person name="Stanford K."/>
        </authorList>
    </citation>
    <scope>NUCLEOTIDE SEQUENCE</scope>
    <source>
        <strain evidence="7">CAP26</strain>
    </source>
</reference>
<evidence type="ECO:0000313" key="7">
    <source>
        <dbReference type="EMBL" id="NGI81861.1"/>
    </source>
</evidence>
<name>A0A6G4PKA3_ECOLX</name>
<evidence type="ECO:0000259" key="6">
    <source>
        <dbReference type="Pfam" id="PF13505"/>
    </source>
</evidence>
<proteinExistence type="predicted"/>
<accession>A0A6G4PKA3</accession>
<feature type="domain" description="Outer membrane protein beta-barrel" evidence="6">
    <location>
        <begin position="10"/>
        <end position="248"/>
    </location>
</feature>
<gene>
    <name evidence="7" type="ORF">G5665_22275</name>
</gene>
<keyword evidence="4" id="KW-0732">Signal</keyword>